<reference evidence="1 2" key="1">
    <citation type="journal article" date="2023" name="Science">
        <title>Complex scaffold remodeling in plant triterpene biosynthesis.</title>
        <authorList>
            <person name="De La Pena R."/>
            <person name="Hodgson H."/>
            <person name="Liu J.C."/>
            <person name="Stephenson M.J."/>
            <person name="Martin A.C."/>
            <person name="Owen C."/>
            <person name="Harkess A."/>
            <person name="Leebens-Mack J."/>
            <person name="Jimenez L.E."/>
            <person name="Osbourn A."/>
            <person name="Sattely E.S."/>
        </authorList>
    </citation>
    <scope>NUCLEOTIDE SEQUENCE [LARGE SCALE GENOMIC DNA]</scope>
    <source>
        <strain evidence="2">cv. JPN11</strain>
        <tissue evidence="1">Leaf</tissue>
    </source>
</reference>
<accession>A0ACC1YFP4</accession>
<sequence>MASSNSGTELNYDRKSELRAFDDTKAGVKGLVDAGLTKIPRIFIHDQLKFSNSGSGDSRFTIPVIDLDGVNEDASLRSKVINQIQNACQKWGFFQVVNHGIPIYVLDEMIDGIRRFHEQDTEVKKKSYTRDYQNRKVLYNSNFDLYVAPAANWRDTLSCVMAPTAPNSEELPELCRDIIIDYSKKTTGLALTLFELISEALGLSPSHLKDIGCAEGLFLLGHYYPACSEPELTMGTGSHADSSFLTVLLQDTLGGLQVLCENEWADVTPIRGSLVVNLGDMLQLISNDKFKSSNHRVLAKAVGPRISVACFFRSHFQSENPPRLYGPIKELLSEANPPVYREITVREYLLHSYSIGLDGTSALDYFKI</sequence>
<evidence type="ECO:0000313" key="1">
    <source>
        <dbReference type="EMBL" id="KAJ4722650.1"/>
    </source>
</evidence>
<name>A0ACC1YFP4_MELAZ</name>
<proteinExistence type="predicted"/>
<protein>
    <submittedName>
        <fullName evidence="1">1-aminocyclopropane-1-carboxylate oxidase-like 1</fullName>
    </submittedName>
</protein>
<comment type="caution">
    <text evidence="1">The sequence shown here is derived from an EMBL/GenBank/DDBJ whole genome shotgun (WGS) entry which is preliminary data.</text>
</comment>
<organism evidence="1 2">
    <name type="scientific">Melia azedarach</name>
    <name type="common">Chinaberry tree</name>
    <dbReference type="NCBI Taxonomy" id="155640"/>
    <lineage>
        <taxon>Eukaryota</taxon>
        <taxon>Viridiplantae</taxon>
        <taxon>Streptophyta</taxon>
        <taxon>Embryophyta</taxon>
        <taxon>Tracheophyta</taxon>
        <taxon>Spermatophyta</taxon>
        <taxon>Magnoliopsida</taxon>
        <taxon>eudicotyledons</taxon>
        <taxon>Gunneridae</taxon>
        <taxon>Pentapetalae</taxon>
        <taxon>rosids</taxon>
        <taxon>malvids</taxon>
        <taxon>Sapindales</taxon>
        <taxon>Meliaceae</taxon>
        <taxon>Melia</taxon>
    </lineage>
</organism>
<keyword evidence="2" id="KW-1185">Reference proteome</keyword>
<gene>
    <name evidence="1" type="ORF">OWV82_006113</name>
</gene>
<dbReference type="EMBL" id="CM051396">
    <property type="protein sequence ID" value="KAJ4722650.1"/>
    <property type="molecule type" value="Genomic_DNA"/>
</dbReference>
<evidence type="ECO:0000313" key="2">
    <source>
        <dbReference type="Proteomes" id="UP001164539"/>
    </source>
</evidence>
<dbReference type="Proteomes" id="UP001164539">
    <property type="component" value="Chromosome 3"/>
</dbReference>